<evidence type="ECO:0000259" key="1">
    <source>
        <dbReference type="Pfam" id="PF13579"/>
    </source>
</evidence>
<gene>
    <name evidence="2" type="ORF">GF339_12420</name>
</gene>
<evidence type="ECO:0000313" key="2">
    <source>
        <dbReference type="EMBL" id="MBD3325386.1"/>
    </source>
</evidence>
<name>A0A9D5JWR7_9BACT</name>
<proteinExistence type="predicted"/>
<organism evidence="2 3">
    <name type="scientific">candidate division KSB3 bacterium</name>
    <dbReference type="NCBI Taxonomy" id="2044937"/>
    <lineage>
        <taxon>Bacteria</taxon>
        <taxon>candidate division KSB3</taxon>
    </lineage>
</organism>
<feature type="non-terminal residue" evidence="2">
    <location>
        <position position="261"/>
    </location>
</feature>
<dbReference type="AlphaFoldDB" id="A0A9D5JWR7"/>
<evidence type="ECO:0000313" key="3">
    <source>
        <dbReference type="Proteomes" id="UP000649604"/>
    </source>
</evidence>
<reference evidence="2" key="1">
    <citation type="submission" date="2019-11" db="EMBL/GenBank/DDBJ databases">
        <title>Microbial mats filling the niche in hypersaline microbial mats.</title>
        <authorList>
            <person name="Wong H.L."/>
            <person name="Macleod F.I."/>
            <person name="White R.A. III"/>
            <person name="Burns B.P."/>
        </authorList>
    </citation>
    <scope>NUCLEOTIDE SEQUENCE</scope>
    <source>
        <strain evidence="2">Rbin_158</strain>
    </source>
</reference>
<dbReference type="SUPFAM" id="SSF53756">
    <property type="entry name" value="UDP-Glycosyltransferase/glycogen phosphorylase"/>
    <property type="match status" value="1"/>
</dbReference>
<dbReference type="InterPro" id="IPR028098">
    <property type="entry name" value="Glyco_trans_4-like_N"/>
</dbReference>
<dbReference type="EMBL" id="WJJP01000402">
    <property type="protein sequence ID" value="MBD3325386.1"/>
    <property type="molecule type" value="Genomic_DNA"/>
</dbReference>
<dbReference type="Pfam" id="PF13579">
    <property type="entry name" value="Glyco_trans_4_4"/>
    <property type="match status" value="1"/>
</dbReference>
<dbReference type="Proteomes" id="UP000649604">
    <property type="component" value="Unassembled WGS sequence"/>
</dbReference>
<comment type="caution">
    <text evidence="2">The sequence shown here is derived from an EMBL/GenBank/DDBJ whole genome shotgun (WGS) entry which is preliminary data.</text>
</comment>
<sequence length="261" mass="29940">MKLLYIANARIPTEKAHGVQIIKMGEVFQRLGVQVELLVPFRVQSERMKQVQNLWTHYAVETPFAIRRLPAPDTIRLPGRIPGKIRALLYQLQSLIFSLLALLVTLFQRDSVYYTRHVQPLLVLCLTRWLHRKPIYFEAHELHGKPDGSGLRPVVYRAVMGWMLRQVDGMIVITHGLKRLYAGMGLDERKILVAPDGIESKRLHDVPDKFAARQHLQLPLEKKILCYTGHLFPWKGVYTLAASAQYLPDAVMIYLVGGMEN</sequence>
<dbReference type="Gene3D" id="3.40.50.2000">
    <property type="entry name" value="Glycogen Phosphorylase B"/>
    <property type="match status" value="2"/>
</dbReference>
<protein>
    <submittedName>
        <fullName evidence="2">Glycosyltransferase</fullName>
    </submittedName>
</protein>
<feature type="domain" description="Glycosyltransferase subfamily 4-like N-terminal" evidence="1">
    <location>
        <begin position="26"/>
        <end position="197"/>
    </location>
</feature>
<accession>A0A9D5JWR7</accession>